<dbReference type="Gene3D" id="1.10.510.10">
    <property type="entry name" value="Transferase(Phosphotransferase) domain 1"/>
    <property type="match status" value="1"/>
</dbReference>
<feature type="non-terminal residue" evidence="2">
    <location>
        <position position="1"/>
    </location>
</feature>
<sequence length="160" mass="18504">LDAGQNIKFRGAWNTLWPTWQEDTFRHAYYWRFVAPEILFYQKSASSSVIWNLGVFMWQLSTKCILPPFFHCRSRQSYLDAVLSDTLSLTDDEKDMDSDNLALLNKAEKLPQCIELMISQCVVLDPVERCLWSTILNTTKRERTVAAIGGIAKQIFPFSM</sequence>
<keyword evidence="3" id="KW-1185">Reference proteome</keyword>
<evidence type="ECO:0000313" key="3">
    <source>
        <dbReference type="Proteomes" id="UP000053660"/>
    </source>
</evidence>
<accession>A0A0B1S613</accession>
<dbReference type="EMBL" id="KN600841">
    <property type="protein sequence ID" value="KHJ80379.1"/>
    <property type="molecule type" value="Genomic_DNA"/>
</dbReference>
<dbReference type="Proteomes" id="UP000053660">
    <property type="component" value="Unassembled WGS sequence"/>
</dbReference>
<evidence type="ECO:0000259" key="1">
    <source>
        <dbReference type="PROSITE" id="PS50011"/>
    </source>
</evidence>
<dbReference type="OrthoDB" id="5853191at2759"/>
<dbReference type="PROSITE" id="PS50011">
    <property type="entry name" value="PROTEIN_KINASE_DOM"/>
    <property type="match status" value="1"/>
</dbReference>
<dbReference type="InterPro" id="IPR011009">
    <property type="entry name" value="Kinase-like_dom_sf"/>
</dbReference>
<dbReference type="GO" id="GO:0004672">
    <property type="term" value="F:protein kinase activity"/>
    <property type="evidence" value="ECO:0007669"/>
    <property type="project" value="InterPro"/>
</dbReference>
<dbReference type="AlphaFoldDB" id="A0A0B1S613"/>
<organism evidence="2 3">
    <name type="scientific">Oesophagostomum dentatum</name>
    <name type="common">Nodular worm</name>
    <dbReference type="NCBI Taxonomy" id="61180"/>
    <lineage>
        <taxon>Eukaryota</taxon>
        <taxon>Metazoa</taxon>
        <taxon>Ecdysozoa</taxon>
        <taxon>Nematoda</taxon>
        <taxon>Chromadorea</taxon>
        <taxon>Rhabditida</taxon>
        <taxon>Rhabditina</taxon>
        <taxon>Rhabditomorpha</taxon>
        <taxon>Strongyloidea</taxon>
        <taxon>Strongylidae</taxon>
        <taxon>Oesophagostomum</taxon>
    </lineage>
</organism>
<dbReference type="InterPro" id="IPR000719">
    <property type="entry name" value="Prot_kinase_dom"/>
</dbReference>
<name>A0A0B1S613_OESDE</name>
<gene>
    <name evidence="2" type="ORF">OESDEN_19947</name>
</gene>
<protein>
    <recommendedName>
        <fullName evidence="1">Protein kinase domain-containing protein</fullName>
    </recommendedName>
</protein>
<reference evidence="2 3" key="1">
    <citation type="submission" date="2014-03" db="EMBL/GenBank/DDBJ databases">
        <title>Draft genome of the hookworm Oesophagostomum dentatum.</title>
        <authorList>
            <person name="Mitreva M."/>
        </authorList>
    </citation>
    <scope>NUCLEOTIDE SEQUENCE [LARGE SCALE GENOMIC DNA]</scope>
    <source>
        <strain evidence="2 3">OD-Hann</strain>
    </source>
</reference>
<feature type="domain" description="Protein kinase" evidence="1">
    <location>
        <begin position="1"/>
        <end position="145"/>
    </location>
</feature>
<dbReference type="SUPFAM" id="SSF56112">
    <property type="entry name" value="Protein kinase-like (PK-like)"/>
    <property type="match status" value="1"/>
</dbReference>
<dbReference type="GO" id="GO:0005524">
    <property type="term" value="F:ATP binding"/>
    <property type="evidence" value="ECO:0007669"/>
    <property type="project" value="InterPro"/>
</dbReference>
<proteinExistence type="predicted"/>
<evidence type="ECO:0000313" key="2">
    <source>
        <dbReference type="EMBL" id="KHJ80379.1"/>
    </source>
</evidence>